<dbReference type="OrthoDB" id="3986654at2759"/>
<evidence type="ECO:0000313" key="2">
    <source>
        <dbReference type="EMBL" id="QOU21286.1"/>
    </source>
</evidence>
<protein>
    <submittedName>
        <fullName evidence="1">Uncharacterized protein</fullName>
    </submittedName>
</protein>
<dbReference type="Proteomes" id="UP000663131">
    <property type="component" value="Chromosome 8"/>
</dbReference>
<dbReference type="AlphaFoldDB" id="A0A8H6EU12"/>
<name>A0A8H6EU12_DEKBR</name>
<evidence type="ECO:0000313" key="1">
    <source>
        <dbReference type="EMBL" id="KAF6014818.1"/>
    </source>
</evidence>
<dbReference type="EMBL" id="JABCYN010000012">
    <property type="protein sequence ID" value="KAF6014818.1"/>
    <property type="molecule type" value="Genomic_DNA"/>
</dbReference>
<reference evidence="2" key="2">
    <citation type="submission" date="2020-10" db="EMBL/GenBank/DDBJ databases">
        <authorList>
            <person name="Palmer J.M."/>
        </authorList>
    </citation>
    <scope>NUCLEOTIDE SEQUENCE</scope>
    <source>
        <strain evidence="2">UCD 2041</strain>
    </source>
</reference>
<dbReference type="KEGG" id="bbrx:BRETT_001007"/>
<dbReference type="RefSeq" id="XP_041137779.1">
    <property type="nucleotide sequence ID" value="XM_041279565.1"/>
</dbReference>
<proteinExistence type="predicted"/>
<accession>A0A8H6EU12</accession>
<dbReference type="EMBL" id="CP063136">
    <property type="protein sequence ID" value="QOU21286.1"/>
    <property type="molecule type" value="Genomic_DNA"/>
</dbReference>
<dbReference type="Proteomes" id="UP000568158">
    <property type="component" value="Unassembled WGS sequence"/>
</dbReference>
<gene>
    <name evidence="2" type="ORF">BRETT_001007</name>
    <name evidence="1" type="ORF">HII12_001235</name>
</gene>
<reference evidence="1 3" key="1">
    <citation type="journal article" date="2020" name="Appl. Microbiol. Biotechnol.">
        <title>Targeted gene deletion in Brettanomyces bruxellensis with an expression-free CRISPR-Cas9 system.</title>
        <authorList>
            <person name="Varela C."/>
            <person name="Bartel C."/>
            <person name="Onetto C."/>
            <person name="Borneman A."/>
        </authorList>
    </citation>
    <scope>NUCLEOTIDE SEQUENCE [LARGE SCALE GENOMIC DNA]</scope>
    <source>
        <strain evidence="1 3">AWRI1613</strain>
    </source>
</reference>
<sequence>MAGTAVKFFGGVLLAAVPVLLTTYLARPTFANAIGSRLSQEEEIRKKNEDAKYDTDKYNMNVKNDKLMKNFVKRGDGKARDEYKDLVH</sequence>
<evidence type="ECO:0000313" key="3">
    <source>
        <dbReference type="Proteomes" id="UP000568158"/>
    </source>
</evidence>
<dbReference type="GeneID" id="64572932"/>
<reference evidence="2" key="3">
    <citation type="journal article" name="BMC Genomics">
        <title>New genome assemblies reveal patterns of domestication and adaptation across Brettanomyces (Dekkera) species.</title>
        <authorList>
            <person name="Roach M.J."/>
            <person name="Borneman A.R."/>
        </authorList>
    </citation>
    <scope>NUCLEOTIDE SEQUENCE</scope>
    <source>
        <strain evidence="2">UCD 2041</strain>
    </source>
</reference>
<organism evidence="1 3">
    <name type="scientific">Dekkera bruxellensis</name>
    <name type="common">Brettanomyces custersii</name>
    <dbReference type="NCBI Taxonomy" id="5007"/>
    <lineage>
        <taxon>Eukaryota</taxon>
        <taxon>Fungi</taxon>
        <taxon>Dikarya</taxon>
        <taxon>Ascomycota</taxon>
        <taxon>Saccharomycotina</taxon>
        <taxon>Pichiomycetes</taxon>
        <taxon>Pichiales</taxon>
        <taxon>Pichiaceae</taxon>
        <taxon>Brettanomyces</taxon>
    </lineage>
</organism>